<proteinExistence type="predicted"/>
<feature type="region of interest" description="Disordered" evidence="1">
    <location>
        <begin position="1"/>
        <end position="50"/>
    </location>
</feature>
<evidence type="ECO:0000313" key="2">
    <source>
        <dbReference type="EMBL" id="AGF85480.1"/>
    </source>
</evidence>
<feature type="compositionally biased region" description="Low complexity" evidence="1">
    <location>
        <begin position="1"/>
        <end position="12"/>
    </location>
</feature>
<protein>
    <submittedName>
        <fullName evidence="2">Glycosylase family 1</fullName>
    </submittedName>
</protein>
<name>M1NN63_9VIRU</name>
<gene>
    <name evidence="2" type="ORF">glt_00672</name>
</gene>
<evidence type="ECO:0000313" key="3">
    <source>
        <dbReference type="Proteomes" id="UP000241071"/>
    </source>
</evidence>
<dbReference type="Proteomes" id="UP000241071">
    <property type="component" value="Segment"/>
</dbReference>
<organism evidence="2 3">
    <name type="scientific">Moumouvirus goulette</name>
    <dbReference type="NCBI Taxonomy" id="1247379"/>
    <lineage>
        <taxon>Viruses</taxon>
        <taxon>Varidnaviria</taxon>
        <taxon>Bamfordvirae</taxon>
        <taxon>Nucleocytoviricota</taxon>
        <taxon>Megaviricetes</taxon>
        <taxon>Imitervirales</taxon>
        <taxon>Mimiviridae</taxon>
        <taxon>Megamimivirinae</taxon>
        <taxon>Moumouvirus</taxon>
        <taxon>Moumouvirus goulettemassiliense</taxon>
    </lineage>
</organism>
<evidence type="ECO:0000256" key="1">
    <source>
        <dbReference type="SAM" id="MobiDB-lite"/>
    </source>
</evidence>
<sequence length="50" mass="5967">MSKYNENIFSSDESSDEDFNEIKFQDEDEPENELPIKVIQNIPKKNQNYL</sequence>
<keyword evidence="3" id="KW-1185">Reference proteome</keyword>
<reference evidence="2 3" key="1">
    <citation type="submission" date="2012-10" db="EMBL/GenBank/DDBJ databases">
        <title>Complete genome sequence of Moumouvirus goulette.</title>
        <authorList>
            <person name="Fournous G."/>
            <person name="Bougalmi M."/>
            <person name="Colson P."/>
        </authorList>
    </citation>
    <scope>NUCLEOTIDE SEQUENCE [LARGE SCALE GENOMIC DNA]</scope>
</reference>
<accession>M1NN63</accession>
<dbReference type="EMBL" id="KC008572">
    <property type="protein sequence ID" value="AGF85480.1"/>
    <property type="molecule type" value="Genomic_DNA"/>
</dbReference>